<dbReference type="RefSeq" id="WP_106151606.1">
    <property type="nucleotide sequence ID" value="NZ_PVTS01000001.1"/>
</dbReference>
<organism evidence="3 4">
    <name type="scientific">Marinilabilia salmonicolor</name>
    <dbReference type="NCBI Taxonomy" id="989"/>
    <lineage>
        <taxon>Bacteria</taxon>
        <taxon>Pseudomonadati</taxon>
        <taxon>Bacteroidota</taxon>
        <taxon>Bacteroidia</taxon>
        <taxon>Marinilabiliales</taxon>
        <taxon>Marinilabiliaceae</taxon>
        <taxon>Marinilabilia</taxon>
    </lineage>
</organism>
<dbReference type="InterPro" id="IPR001789">
    <property type="entry name" value="Sig_transdc_resp-reg_receiver"/>
</dbReference>
<dbReference type="GO" id="GO:0000160">
    <property type="term" value="P:phosphorelay signal transduction system"/>
    <property type="evidence" value="ECO:0007669"/>
    <property type="project" value="InterPro"/>
</dbReference>
<gene>
    <name evidence="3" type="ORF">DFO77_1218</name>
</gene>
<dbReference type="SUPFAM" id="SSF52172">
    <property type="entry name" value="CheY-like"/>
    <property type="match status" value="1"/>
</dbReference>
<dbReference type="InterPro" id="IPR000014">
    <property type="entry name" value="PAS"/>
</dbReference>
<dbReference type="PANTHER" id="PTHR43228:SF6">
    <property type="entry name" value="RESPONSE REGULATOR RECEIVER"/>
    <property type="match status" value="1"/>
</dbReference>
<dbReference type="PANTHER" id="PTHR43228">
    <property type="entry name" value="TWO-COMPONENT RESPONSE REGULATOR"/>
    <property type="match status" value="1"/>
</dbReference>
<evidence type="ECO:0000259" key="2">
    <source>
        <dbReference type="PROSITE" id="PS50110"/>
    </source>
</evidence>
<proteinExistence type="predicted"/>
<feature type="modified residue" description="4-aspartylphosphate" evidence="1">
    <location>
        <position position="53"/>
    </location>
</feature>
<dbReference type="SMART" id="SM00448">
    <property type="entry name" value="REC"/>
    <property type="match status" value="1"/>
</dbReference>
<feature type="domain" description="Response regulatory" evidence="2">
    <location>
        <begin position="3"/>
        <end position="118"/>
    </location>
</feature>
<evidence type="ECO:0000313" key="4">
    <source>
        <dbReference type="Proteomes" id="UP000252733"/>
    </source>
</evidence>
<keyword evidence="4" id="KW-1185">Reference proteome</keyword>
<dbReference type="InterPro" id="IPR035965">
    <property type="entry name" value="PAS-like_dom_sf"/>
</dbReference>
<sequence length="363" mass="41471">MRKVLVVEDDRFISAIFSLFLKDLGFDIIGRCKDGVAALEECKSNRPDIVLMDIHLEGDLDGIQAAEHIQRECEVPVIFVSSDTSHDVVERAVFSNSYGYLVKPITKKELGITMELAYYKHKADVDQKRREQSFRNYISKAPIAMTIVQDGMIRYLNNLALDLFKTHYMEDIVGTSLVDFVDDEFVPMLESVLADDFSEEIEPFHLQIKTFHQKPLKVMVHASRILFNQRPAFQFGLVEISGFMACVDELKKWREAALTGAGPVLVINRLFEVVDYNPAFREYVNPAFDMRGHSVFTMRPWMNIDRGALANIFNQETTDSVTISIETTTHLLECRGYVLNNDQGETEKILVVLREAKPKGQME</sequence>
<reference evidence="3 4" key="1">
    <citation type="submission" date="2018-07" db="EMBL/GenBank/DDBJ databases">
        <title>Freshwater and sediment microbial communities from various areas in North America, analyzing microbe dynamics in response to fracking.</title>
        <authorList>
            <person name="Lamendella R."/>
        </authorList>
    </citation>
    <scope>NUCLEOTIDE SEQUENCE [LARGE SCALE GENOMIC DNA]</scope>
    <source>
        <strain evidence="3 4">160A</strain>
    </source>
</reference>
<dbReference type="InterPro" id="IPR052048">
    <property type="entry name" value="ST_Response_Regulator"/>
</dbReference>
<keyword evidence="1" id="KW-0597">Phosphoprotein</keyword>
<dbReference type="InterPro" id="IPR011006">
    <property type="entry name" value="CheY-like_superfamily"/>
</dbReference>
<protein>
    <submittedName>
        <fullName evidence="3">PAS domain-containing protein</fullName>
    </submittedName>
</protein>
<name>A0A2T0XTQ4_9BACT</name>
<dbReference type="CDD" id="cd17534">
    <property type="entry name" value="REC_DC-like"/>
    <property type="match status" value="1"/>
</dbReference>
<dbReference type="OrthoDB" id="1646880at2"/>
<evidence type="ECO:0000256" key="1">
    <source>
        <dbReference type="PROSITE-ProRule" id="PRU00169"/>
    </source>
</evidence>
<dbReference type="Proteomes" id="UP000252733">
    <property type="component" value="Unassembled WGS sequence"/>
</dbReference>
<comment type="caution">
    <text evidence="3">The sequence shown here is derived from an EMBL/GenBank/DDBJ whole genome shotgun (WGS) entry which is preliminary data.</text>
</comment>
<accession>A0A2T0XTQ4</accession>
<evidence type="ECO:0000313" key="3">
    <source>
        <dbReference type="EMBL" id="RCW30572.1"/>
    </source>
</evidence>
<dbReference type="EMBL" id="QPIZ01000021">
    <property type="protein sequence ID" value="RCW30572.1"/>
    <property type="molecule type" value="Genomic_DNA"/>
</dbReference>
<dbReference type="STRING" id="1168289.GCA_000259075_01319"/>
<dbReference type="Gene3D" id="3.30.450.20">
    <property type="entry name" value="PAS domain"/>
    <property type="match status" value="1"/>
</dbReference>
<dbReference type="SUPFAM" id="SSF55785">
    <property type="entry name" value="PYP-like sensor domain (PAS domain)"/>
    <property type="match status" value="1"/>
</dbReference>
<dbReference type="Pfam" id="PF13426">
    <property type="entry name" value="PAS_9"/>
    <property type="match status" value="1"/>
</dbReference>
<dbReference type="Gene3D" id="3.40.50.2300">
    <property type="match status" value="1"/>
</dbReference>
<dbReference type="PROSITE" id="PS50110">
    <property type="entry name" value="RESPONSE_REGULATORY"/>
    <property type="match status" value="1"/>
</dbReference>
<dbReference type="AlphaFoldDB" id="A0A2T0XTQ4"/>
<dbReference type="Pfam" id="PF00072">
    <property type="entry name" value="Response_reg"/>
    <property type="match status" value="1"/>
</dbReference>